<dbReference type="InterPro" id="IPR028096">
    <property type="entry name" value="EfeO_Cupredoxin"/>
</dbReference>
<dbReference type="STRING" id="1802397.A3J43_01970"/>
<reference evidence="4 5" key="1">
    <citation type="journal article" date="2016" name="Nat. Commun.">
        <title>Thousands of microbial genomes shed light on interconnected biogeochemical processes in an aquifer system.</title>
        <authorList>
            <person name="Anantharaman K."/>
            <person name="Brown C.T."/>
            <person name="Hug L.A."/>
            <person name="Sharon I."/>
            <person name="Castelle C.J."/>
            <person name="Probst A.J."/>
            <person name="Thomas B.C."/>
            <person name="Singh A."/>
            <person name="Wilkins M.J."/>
            <person name="Karaoz U."/>
            <person name="Brodie E.L."/>
            <person name="Williams K.H."/>
            <person name="Hubbard S.S."/>
            <person name="Banfield J.F."/>
        </authorList>
    </citation>
    <scope>NUCLEOTIDE SEQUENCE [LARGE SCALE GENOMIC DNA]</scope>
</reference>
<dbReference type="PANTHER" id="PTHR42208">
    <property type="entry name" value="HEAVY METAL TRANSPORTER-RELATED"/>
    <property type="match status" value="1"/>
</dbReference>
<sequence>MSYGFVFLIGLVAAVSSCLAVTGGLLLAVAAKYNERHPDLTGFQKFKPTLYFNIGRVVGYTVLGALVGAMGSFLTLSPGVNGAVMVAASLVMIILGFQLLHVFPRLKRFQPRMPKRLAHKIHDLSGHDSKTAPFVLGALTFFLPCGFTQALQLYVLSSGDALRGGLTMLFFSLGTLPALMSLSALSSYAKGSFQRYFMKAAGVVVILLGLFNIKSGLALSGTKIDVASWFLRPDTQEVTKDPNVEMVNGVQVVNMKVSGLEYYPYRFTVQKGMPVEWRIDGSGAQGCAQVIIAPKLKITEYLTKGVKTIRFTPTQVGEIPFSCSMGMTTPGAKFVVVDQGSGNSDQGTVNTEQKTACDPTVANCL</sequence>
<dbReference type="EMBL" id="MGEF01000054">
    <property type="protein sequence ID" value="OGL77653.1"/>
    <property type="molecule type" value="Genomic_DNA"/>
</dbReference>
<organism evidence="4 5">
    <name type="scientific">Candidatus Uhrbacteria bacterium RIFCSPHIGHO2_12_FULL_54_23</name>
    <dbReference type="NCBI Taxonomy" id="1802397"/>
    <lineage>
        <taxon>Bacteria</taxon>
        <taxon>Candidatus Uhriibacteriota</taxon>
    </lineage>
</organism>
<dbReference type="Pfam" id="PF13473">
    <property type="entry name" value="Cupredoxin_1"/>
    <property type="match status" value="1"/>
</dbReference>
<feature type="transmembrane region" description="Helical" evidence="1">
    <location>
        <begin position="196"/>
        <end position="213"/>
    </location>
</feature>
<evidence type="ECO:0000259" key="3">
    <source>
        <dbReference type="Pfam" id="PF13473"/>
    </source>
</evidence>
<evidence type="ECO:0000313" key="5">
    <source>
        <dbReference type="Proteomes" id="UP000176604"/>
    </source>
</evidence>
<dbReference type="AlphaFoldDB" id="A0A1F7UHB4"/>
<dbReference type="Gene3D" id="2.60.40.420">
    <property type="entry name" value="Cupredoxins - blue copper proteins"/>
    <property type="match status" value="1"/>
</dbReference>
<feature type="transmembrane region" description="Helical" evidence="1">
    <location>
        <begin position="50"/>
        <end position="76"/>
    </location>
</feature>
<keyword evidence="1" id="KW-0812">Transmembrane</keyword>
<feature type="domain" description="Urease accessory protein UreH-like transmembrane" evidence="2">
    <location>
        <begin position="6"/>
        <end position="210"/>
    </location>
</feature>
<comment type="caution">
    <text evidence="4">The sequence shown here is derived from an EMBL/GenBank/DDBJ whole genome shotgun (WGS) entry which is preliminary data.</text>
</comment>
<evidence type="ECO:0008006" key="6">
    <source>
        <dbReference type="Google" id="ProtNLM"/>
    </source>
</evidence>
<dbReference type="PANTHER" id="PTHR42208:SF1">
    <property type="entry name" value="HEAVY METAL TRANSPORTER"/>
    <property type="match status" value="1"/>
</dbReference>
<evidence type="ECO:0000256" key="1">
    <source>
        <dbReference type="SAM" id="Phobius"/>
    </source>
</evidence>
<keyword evidence="1" id="KW-1133">Transmembrane helix</keyword>
<dbReference type="Proteomes" id="UP000176604">
    <property type="component" value="Unassembled WGS sequence"/>
</dbReference>
<feature type="domain" description="EfeO-type cupredoxin-like" evidence="3">
    <location>
        <begin position="248"/>
        <end position="336"/>
    </location>
</feature>
<feature type="transmembrane region" description="Helical" evidence="1">
    <location>
        <begin position="82"/>
        <end position="103"/>
    </location>
</feature>
<feature type="transmembrane region" description="Helical" evidence="1">
    <location>
        <begin position="134"/>
        <end position="156"/>
    </location>
</feature>
<accession>A0A1F7UHB4</accession>
<proteinExistence type="predicted"/>
<gene>
    <name evidence="4" type="ORF">A3J43_01970</name>
</gene>
<protein>
    <recommendedName>
        <fullName evidence="6">Urease accessory protein UreH-like transmembrane domain-containing protein</fullName>
    </recommendedName>
</protein>
<dbReference type="SUPFAM" id="SSF49503">
    <property type="entry name" value="Cupredoxins"/>
    <property type="match status" value="1"/>
</dbReference>
<feature type="transmembrane region" description="Helical" evidence="1">
    <location>
        <begin position="168"/>
        <end position="189"/>
    </location>
</feature>
<evidence type="ECO:0000259" key="2">
    <source>
        <dbReference type="Pfam" id="PF13386"/>
    </source>
</evidence>
<name>A0A1F7UHB4_9BACT</name>
<feature type="transmembrane region" description="Helical" evidence="1">
    <location>
        <begin position="6"/>
        <end position="29"/>
    </location>
</feature>
<dbReference type="InterPro" id="IPR039447">
    <property type="entry name" value="UreH-like_TM_dom"/>
</dbReference>
<evidence type="ECO:0000313" key="4">
    <source>
        <dbReference type="EMBL" id="OGL77653.1"/>
    </source>
</evidence>
<dbReference type="InterPro" id="IPR008972">
    <property type="entry name" value="Cupredoxin"/>
</dbReference>
<keyword evidence="1" id="KW-0472">Membrane</keyword>
<dbReference type="Pfam" id="PF13386">
    <property type="entry name" value="DsbD_2"/>
    <property type="match status" value="1"/>
</dbReference>